<evidence type="ECO:0000256" key="5">
    <source>
        <dbReference type="ARBA" id="ARBA00022764"/>
    </source>
</evidence>
<dbReference type="Pfam" id="PF00034">
    <property type="entry name" value="Cytochrom_C"/>
    <property type="match status" value="2"/>
</dbReference>
<evidence type="ECO:0000256" key="7">
    <source>
        <dbReference type="ARBA" id="ARBA00023004"/>
    </source>
</evidence>
<name>A0ABR6ZH20_9BURK</name>
<comment type="subcellular location">
    <subcellularLocation>
        <location evidence="1">Periplasm</location>
    </subcellularLocation>
</comment>
<evidence type="ECO:0000256" key="4">
    <source>
        <dbReference type="ARBA" id="ARBA00022723"/>
    </source>
</evidence>
<keyword evidence="2" id="KW-0813">Transport</keyword>
<evidence type="ECO:0000256" key="6">
    <source>
        <dbReference type="ARBA" id="ARBA00022982"/>
    </source>
</evidence>
<dbReference type="InterPro" id="IPR036909">
    <property type="entry name" value="Cyt_c-like_dom_sf"/>
</dbReference>
<feature type="chain" id="PRO_5045796289" evidence="9">
    <location>
        <begin position="27"/>
        <end position="212"/>
    </location>
</feature>
<keyword evidence="9" id="KW-0732">Signal</keyword>
<evidence type="ECO:0000256" key="1">
    <source>
        <dbReference type="ARBA" id="ARBA00004418"/>
    </source>
</evidence>
<dbReference type="PROSITE" id="PS51007">
    <property type="entry name" value="CYTC"/>
    <property type="match status" value="2"/>
</dbReference>
<keyword evidence="12" id="KW-1185">Reference proteome</keyword>
<dbReference type="PIRSF" id="PIRSF000005">
    <property type="entry name" value="Cytochrome_c4"/>
    <property type="match status" value="1"/>
</dbReference>
<feature type="domain" description="Cytochrome c" evidence="10">
    <location>
        <begin position="132"/>
        <end position="212"/>
    </location>
</feature>
<keyword evidence="5" id="KW-0574">Periplasm</keyword>
<feature type="domain" description="Cytochrome c" evidence="10">
    <location>
        <begin position="41"/>
        <end position="125"/>
    </location>
</feature>
<dbReference type="RefSeq" id="WP_186956686.1">
    <property type="nucleotide sequence ID" value="NZ_JACOFX010000023.1"/>
</dbReference>
<comment type="caution">
    <text evidence="11">The sequence shown here is derived from an EMBL/GenBank/DDBJ whole genome shotgun (WGS) entry which is preliminary data.</text>
</comment>
<keyword evidence="6" id="KW-0249">Electron transport</keyword>
<dbReference type="PANTHER" id="PTHR33751">
    <property type="entry name" value="CBB3-TYPE CYTOCHROME C OXIDASE SUBUNIT FIXP"/>
    <property type="match status" value="1"/>
</dbReference>
<feature type="signal peptide" evidence="9">
    <location>
        <begin position="1"/>
        <end position="26"/>
    </location>
</feature>
<evidence type="ECO:0000256" key="2">
    <source>
        <dbReference type="ARBA" id="ARBA00022448"/>
    </source>
</evidence>
<keyword evidence="4 8" id="KW-0479">Metal-binding</keyword>
<organism evidence="11 12">
    <name type="scientific">Undibacterium umbellatum</name>
    <dbReference type="NCBI Taxonomy" id="2762300"/>
    <lineage>
        <taxon>Bacteria</taxon>
        <taxon>Pseudomonadati</taxon>
        <taxon>Pseudomonadota</taxon>
        <taxon>Betaproteobacteria</taxon>
        <taxon>Burkholderiales</taxon>
        <taxon>Oxalobacteraceae</taxon>
        <taxon>Undibacterium</taxon>
    </lineage>
</organism>
<dbReference type="SUPFAM" id="SSF46626">
    <property type="entry name" value="Cytochrome c"/>
    <property type="match status" value="2"/>
</dbReference>
<dbReference type="InterPro" id="IPR024167">
    <property type="entry name" value="Cytochrome_c4-like"/>
</dbReference>
<evidence type="ECO:0000259" key="10">
    <source>
        <dbReference type="PROSITE" id="PS51007"/>
    </source>
</evidence>
<gene>
    <name evidence="11" type="ORF">H8L47_25970</name>
</gene>
<dbReference type="InterPro" id="IPR050597">
    <property type="entry name" value="Cytochrome_c_Oxidase_Subunit"/>
</dbReference>
<keyword evidence="3 8" id="KW-0349">Heme</keyword>
<dbReference type="InterPro" id="IPR009056">
    <property type="entry name" value="Cyt_c-like_dom"/>
</dbReference>
<reference evidence="11 12" key="1">
    <citation type="submission" date="2020-08" db="EMBL/GenBank/DDBJ databases">
        <title>Novel species isolated from subtropical streams in China.</title>
        <authorList>
            <person name="Lu H."/>
        </authorList>
    </citation>
    <scope>NUCLEOTIDE SEQUENCE [LARGE SCALE GENOMIC DNA]</scope>
    <source>
        <strain evidence="11 12">NL8W</strain>
    </source>
</reference>
<dbReference type="EMBL" id="JACOFX010000023">
    <property type="protein sequence ID" value="MBC3911025.1"/>
    <property type="molecule type" value="Genomic_DNA"/>
</dbReference>
<proteinExistence type="predicted"/>
<evidence type="ECO:0000313" key="12">
    <source>
        <dbReference type="Proteomes" id="UP000646911"/>
    </source>
</evidence>
<evidence type="ECO:0000256" key="8">
    <source>
        <dbReference type="PROSITE-ProRule" id="PRU00433"/>
    </source>
</evidence>
<evidence type="ECO:0000256" key="3">
    <source>
        <dbReference type="ARBA" id="ARBA00022617"/>
    </source>
</evidence>
<evidence type="ECO:0000313" key="11">
    <source>
        <dbReference type="EMBL" id="MBC3911025.1"/>
    </source>
</evidence>
<accession>A0ABR6ZH20</accession>
<dbReference type="Proteomes" id="UP000646911">
    <property type="component" value="Unassembled WGS sequence"/>
</dbReference>
<keyword evidence="7 8" id="KW-0408">Iron</keyword>
<dbReference type="PANTHER" id="PTHR33751:SF9">
    <property type="entry name" value="CYTOCHROME C4"/>
    <property type="match status" value="1"/>
</dbReference>
<dbReference type="Gene3D" id="1.10.760.10">
    <property type="entry name" value="Cytochrome c-like domain"/>
    <property type="match status" value="2"/>
</dbReference>
<sequence>MVLPTRFGMYLVLVASLLGMASQSQAQVSPLDGRMKKVLADNAATSASITAAKKVTFFCDVCHGVNGSSVKGDVPNLAGQNSSYLLTQIDKFSRGQRQEKFMEGLMKLLTEEERINVALFYASKTVEPAGKETSLTGQALYTARCAVCHAGHAQGNESTPRLAGQQIDYLKTSIKRYRDRTGERIYEPMSASTAGLKEAEIQALAMYLANLK</sequence>
<protein>
    <submittedName>
        <fullName evidence="11">Cytochrome c</fullName>
    </submittedName>
</protein>
<evidence type="ECO:0000256" key="9">
    <source>
        <dbReference type="SAM" id="SignalP"/>
    </source>
</evidence>